<keyword evidence="2" id="KW-1185">Reference proteome</keyword>
<dbReference type="SUPFAM" id="SSF53756">
    <property type="entry name" value="UDP-Glycosyltransferase/glycogen phosphorylase"/>
    <property type="match status" value="1"/>
</dbReference>
<evidence type="ECO:0000313" key="2">
    <source>
        <dbReference type="Proteomes" id="UP000184418"/>
    </source>
</evidence>
<gene>
    <name evidence="1" type="ORF">SAMN02745146_1699</name>
</gene>
<sequence length="435" mass="49416">MATEAAFVARIRDQLQLRFTALFSSLPEPVLAAISPPNPARRLAKILGYAVVRLVGNIFQPIRNPENLRGAVWLYVVSQNNYEALRFIRTARPDSVLVAGQSKEIGRYNGAVNRLSLRRKLLYYWQFPLVLFALLRTEGRRAWRFFDLIFNAVGYYEVYRRALRHYRPRAVVFANDHNDDARALLLACRAEGVPTAYVQHASVSTNFPPLGFGLSLLEGQDALDKYRQCGPVSGRVELIGMPKADAFLAEKNQNPTIRRVGLACNVLDATDAIGAVVDHLFQDFPDLTFTFRPHPSDRRDFGFLRQKHPQLRFSDARRQNVFEFLREQDALIAADTSTHLEATLLNLVSLYYRFGTHVIADDYYGYAAHGLVDRAHSLPELTALLRRYQPRKPADHYRRAAYYNATLGTPDEGHSQQRAVRLLTEWLENAAAGRA</sequence>
<proteinExistence type="predicted"/>
<evidence type="ECO:0008006" key="3">
    <source>
        <dbReference type="Google" id="ProtNLM"/>
    </source>
</evidence>
<dbReference type="STRING" id="1121955.SAMN02745146_1699"/>
<evidence type="ECO:0000313" key="1">
    <source>
        <dbReference type="EMBL" id="SHI85216.1"/>
    </source>
</evidence>
<dbReference type="AlphaFoldDB" id="A0A1M6EID1"/>
<dbReference type="RefSeq" id="WP_073107725.1">
    <property type="nucleotide sequence ID" value="NZ_FQYN01000003.1"/>
</dbReference>
<protein>
    <recommendedName>
        <fullName evidence="3">CDP-Glycerol:Poly(Glycerophosphate) glycerophosphotransferase</fullName>
    </recommendedName>
</protein>
<organism evidence="1 2">
    <name type="scientific">Hymenobacter daecheongensis DSM 21074</name>
    <dbReference type="NCBI Taxonomy" id="1121955"/>
    <lineage>
        <taxon>Bacteria</taxon>
        <taxon>Pseudomonadati</taxon>
        <taxon>Bacteroidota</taxon>
        <taxon>Cytophagia</taxon>
        <taxon>Cytophagales</taxon>
        <taxon>Hymenobacteraceae</taxon>
        <taxon>Hymenobacter</taxon>
    </lineage>
</organism>
<name>A0A1M6EID1_9BACT</name>
<dbReference type="EMBL" id="FQYN01000003">
    <property type="protein sequence ID" value="SHI85216.1"/>
    <property type="molecule type" value="Genomic_DNA"/>
</dbReference>
<dbReference type="Proteomes" id="UP000184418">
    <property type="component" value="Unassembled WGS sequence"/>
</dbReference>
<reference evidence="1 2" key="1">
    <citation type="submission" date="2016-11" db="EMBL/GenBank/DDBJ databases">
        <authorList>
            <person name="Jaros S."/>
            <person name="Januszkiewicz K."/>
            <person name="Wedrychowicz H."/>
        </authorList>
    </citation>
    <scope>NUCLEOTIDE SEQUENCE [LARGE SCALE GENOMIC DNA]</scope>
    <source>
        <strain evidence="1 2">DSM 21074</strain>
    </source>
</reference>
<accession>A0A1M6EID1</accession>